<keyword evidence="3 5" id="KW-0727">SH2 domain</keyword>
<dbReference type="GO" id="GO:0002250">
    <property type="term" value="P:adaptive immune response"/>
    <property type="evidence" value="ECO:0007669"/>
    <property type="project" value="UniProtKB-KW"/>
</dbReference>
<keyword evidence="1" id="KW-0399">Innate immunity</keyword>
<proteinExistence type="predicted"/>
<dbReference type="Pfam" id="PF00017">
    <property type="entry name" value="SH2"/>
    <property type="match status" value="1"/>
</dbReference>
<dbReference type="Gene3D" id="3.30.505.10">
    <property type="entry name" value="SH2 domain"/>
    <property type="match status" value="1"/>
</dbReference>
<accession>A0A0P7WWR1</accession>
<protein>
    <submittedName>
        <fullName evidence="7">SH2 domain-containing protein 1A-like</fullName>
    </submittedName>
</protein>
<evidence type="ECO:0000256" key="2">
    <source>
        <dbReference type="ARBA" id="ARBA00022859"/>
    </source>
</evidence>
<evidence type="ECO:0000313" key="8">
    <source>
        <dbReference type="Proteomes" id="UP000034805"/>
    </source>
</evidence>
<keyword evidence="4" id="KW-1064">Adaptive immunity</keyword>
<dbReference type="EMBL" id="JARO02005832">
    <property type="protein sequence ID" value="KPP66152.1"/>
    <property type="molecule type" value="Genomic_DNA"/>
</dbReference>
<dbReference type="STRING" id="113540.ENSSFOP00015054538"/>
<organism evidence="7 8">
    <name type="scientific">Scleropages formosus</name>
    <name type="common">Asian bonytongue</name>
    <name type="synonym">Osteoglossum formosum</name>
    <dbReference type="NCBI Taxonomy" id="113540"/>
    <lineage>
        <taxon>Eukaryota</taxon>
        <taxon>Metazoa</taxon>
        <taxon>Chordata</taxon>
        <taxon>Craniata</taxon>
        <taxon>Vertebrata</taxon>
        <taxon>Euteleostomi</taxon>
        <taxon>Actinopterygii</taxon>
        <taxon>Neopterygii</taxon>
        <taxon>Teleostei</taxon>
        <taxon>Osteoglossocephala</taxon>
        <taxon>Osteoglossomorpha</taxon>
        <taxon>Osteoglossiformes</taxon>
        <taxon>Osteoglossidae</taxon>
        <taxon>Scleropages</taxon>
    </lineage>
</organism>
<comment type="caution">
    <text evidence="7">The sequence shown here is derived from an EMBL/GenBank/DDBJ whole genome shotgun (WGS) entry which is preliminary data.</text>
</comment>
<gene>
    <name evidence="7" type="ORF">Z043_115377</name>
</gene>
<keyword evidence="2" id="KW-0391">Immunity</keyword>
<dbReference type="PANTHER" id="PTHR46051">
    <property type="entry name" value="SH2 DOMAIN-CONTAINING PROTEIN"/>
    <property type="match status" value="1"/>
</dbReference>
<name>A0A0P7WWR1_SCLFO</name>
<dbReference type="InterPro" id="IPR036860">
    <property type="entry name" value="SH2_dom_sf"/>
</dbReference>
<dbReference type="SMART" id="SM00252">
    <property type="entry name" value="SH2"/>
    <property type="match status" value="1"/>
</dbReference>
<dbReference type="PROSITE" id="PS50001">
    <property type="entry name" value="SH2"/>
    <property type="match status" value="1"/>
</dbReference>
<dbReference type="Proteomes" id="UP000034805">
    <property type="component" value="Unassembled WGS sequence"/>
</dbReference>
<dbReference type="PRINTS" id="PR00401">
    <property type="entry name" value="SH2DOMAIN"/>
</dbReference>
<dbReference type="GO" id="GO:0009966">
    <property type="term" value="P:regulation of signal transduction"/>
    <property type="evidence" value="ECO:0007669"/>
    <property type="project" value="TreeGrafter"/>
</dbReference>
<dbReference type="InterPro" id="IPR000980">
    <property type="entry name" value="SH2"/>
</dbReference>
<sequence>NTMESLSIYHGAISRVTGERLLSANGKDGSYLIRNSETVPGAYCLCVLFKGFVYTYRVRQVEGGLWTTEAAPGVQERLFRKIKNLIAYFQKPDKGIVIPLLYPIPVERTDTERRPAVLMHSK</sequence>
<feature type="non-terminal residue" evidence="7">
    <location>
        <position position="1"/>
    </location>
</feature>
<feature type="domain" description="SH2" evidence="6">
    <location>
        <begin position="8"/>
        <end position="104"/>
    </location>
</feature>
<evidence type="ECO:0000313" key="7">
    <source>
        <dbReference type="EMBL" id="KPP66152.1"/>
    </source>
</evidence>
<dbReference type="GO" id="GO:0050776">
    <property type="term" value="P:regulation of immune response"/>
    <property type="evidence" value="ECO:0007669"/>
    <property type="project" value="TreeGrafter"/>
</dbReference>
<dbReference type="PANTHER" id="PTHR46051:SF1">
    <property type="entry name" value="INOSITOL POLYPHOSPHATE-RELATED PHOSPHATASE DOMAIN-CONTAINING PROTEIN"/>
    <property type="match status" value="1"/>
</dbReference>
<evidence type="ECO:0000256" key="3">
    <source>
        <dbReference type="ARBA" id="ARBA00022999"/>
    </source>
</evidence>
<evidence type="ECO:0000256" key="1">
    <source>
        <dbReference type="ARBA" id="ARBA00022588"/>
    </source>
</evidence>
<dbReference type="AlphaFoldDB" id="A0A0P7WWR1"/>
<dbReference type="GO" id="GO:0045087">
    <property type="term" value="P:innate immune response"/>
    <property type="evidence" value="ECO:0007669"/>
    <property type="project" value="UniProtKB-KW"/>
</dbReference>
<evidence type="ECO:0000256" key="5">
    <source>
        <dbReference type="PROSITE-ProRule" id="PRU00191"/>
    </source>
</evidence>
<evidence type="ECO:0000259" key="6">
    <source>
        <dbReference type="PROSITE" id="PS50001"/>
    </source>
</evidence>
<evidence type="ECO:0000256" key="4">
    <source>
        <dbReference type="ARBA" id="ARBA00023130"/>
    </source>
</evidence>
<dbReference type="SUPFAM" id="SSF55550">
    <property type="entry name" value="SH2 domain"/>
    <property type="match status" value="1"/>
</dbReference>
<reference evidence="7 8" key="1">
    <citation type="submission" date="2015-08" db="EMBL/GenBank/DDBJ databases">
        <title>The genome of the Asian arowana (Scleropages formosus).</title>
        <authorList>
            <person name="Tan M.H."/>
            <person name="Gan H.M."/>
            <person name="Croft L.J."/>
            <person name="Austin C.M."/>
        </authorList>
    </citation>
    <scope>NUCLEOTIDE SEQUENCE [LARGE SCALE GENOMIC DNA]</scope>
    <source>
        <strain evidence="7">Aro1</strain>
    </source>
</reference>